<evidence type="ECO:0000256" key="3">
    <source>
        <dbReference type="ARBA" id="ARBA00023136"/>
    </source>
</evidence>
<keyword evidence="2" id="KW-0732">Signal</keyword>
<evidence type="ECO:0000313" key="8">
    <source>
        <dbReference type="Proteomes" id="UP001595617"/>
    </source>
</evidence>
<dbReference type="EMBL" id="JBHRYR010000002">
    <property type="protein sequence ID" value="MFC3851795.1"/>
    <property type="molecule type" value="Genomic_DNA"/>
</dbReference>
<evidence type="ECO:0000256" key="4">
    <source>
        <dbReference type="ARBA" id="ARBA00023139"/>
    </source>
</evidence>
<keyword evidence="4" id="KW-0564">Palmitate</keyword>
<proteinExistence type="predicted"/>
<name>A0ABV7ZUC9_9GAMM</name>
<evidence type="ECO:0000256" key="2">
    <source>
        <dbReference type="ARBA" id="ARBA00022729"/>
    </source>
</evidence>
<keyword evidence="6 7" id="KW-0449">Lipoprotein</keyword>
<evidence type="ECO:0000313" key="7">
    <source>
        <dbReference type="EMBL" id="MFC3851795.1"/>
    </source>
</evidence>
<evidence type="ECO:0000256" key="6">
    <source>
        <dbReference type="ARBA" id="ARBA00023288"/>
    </source>
</evidence>
<protein>
    <submittedName>
        <fullName evidence="7">Lipoprotein</fullName>
    </submittedName>
</protein>
<keyword evidence="3" id="KW-0472">Membrane</keyword>
<accession>A0ABV7ZUC9</accession>
<dbReference type="Proteomes" id="UP001595617">
    <property type="component" value="Unassembled WGS sequence"/>
</dbReference>
<comment type="subcellular location">
    <subcellularLocation>
        <location evidence="1">Cell outer membrane</location>
        <topology evidence="1">Lipid-anchor</topology>
    </subcellularLocation>
</comment>
<dbReference type="PROSITE" id="PS51257">
    <property type="entry name" value="PROKAR_LIPOPROTEIN"/>
    <property type="match status" value="1"/>
</dbReference>
<sequence length="36" mass="3985">MRVFIGLIFGCLLLTGCGYKTDLTLPEPRETLQSTP</sequence>
<evidence type="ECO:0000256" key="5">
    <source>
        <dbReference type="ARBA" id="ARBA00023237"/>
    </source>
</evidence>
<reference evidence="8" key="1">
    <citation type="journal article" date="2019" name="Int. J. Syst. Evol. Microbiol.">
        <title>The Global Catalogue of Microorganisms (GCM) 10K type strain sequencing project: providing services to taxonomists for standard genome sequencing and annotation.</title>
        <authorList>
            <consortium name="The Broad Institute Genomics Platform"/>
            <consortium name="The Broad Institute Genome Sequencing Center for Infectious Disease"/>
            <person name="Wu L."/>
            <person name="Ma J."/>
        </authorList>
    </citation>
    <scope>NUCLEOTIDE SEQUENCE [LARGE SCALE GENOMIC DNA]</scope>
    <source>
        <strain evidence="8">IBRC 10765</strain>
    </source>
</reference>
<organism evidence="7 8">
    <name type="scientific">Saccharospirillum mangrovi</name>
    <dbReference type="NCBI Taxonomy" id="2161747"/>
    <lineage>
        <taxon>Bacteria</taxon>
        <taxon>Pseudomonadati</taxon>
        <taxon>Pseudomonadota</taxon>
        <taxon>Gammaproteobacteria</taxon>
        <taxon>Oceanospirillales</taxon>
        <taxon>Saccharospirillaceae</taxon>
        <taxon>Saccharospirillum</taxon>
    </lineage>
</organism>
<keyword evidence="8" id="KW-1185">Reference proteome</keyword>
<gene>
    <name evidence="7" type="ORF">ACFOOG_03015</name>
</gene>
<dbReference type="RefSeq" id="WP_380693208.1">
    <property type="nucleotide sequence ID" value="NZ_JBHRYR010000002.1"/>
</dbReference>
<dbReference type="NCBIfam" id="NF047847">
    <property type="entry name" value="SS_mature_LptM"/>
    <property type="match status" value="1"/>
</dbReference>
<comment type="caution">
    <text evidence="7">The sequence shown here is derived from an EMBL/GenBank/DDBJ whole genome shotgun (WGS) entry which is preliminary data.</text>
</comment>
<dbReference type="InterPro" id="IPR032831">
    <property type="entry name" value="LptM_cons"/>
</dbReference>
<keyword evidence="5" id="KW-0998">Cell outer membrane</keyword>
<evidence type="ECO:0000256" key="1">
    <source>
        <dbReference type="ARBA" id="ARBA00004459"/>
    </source>
</evidence>